<gene>
    <name evidence="2" type="ORF">Clacol_007672</name>
</gene>
<keyword evidence="1" id="KW-1133">Transmembrane helix</keyword>
<keyword evidence="1" id="KW-0472">Membrane</keyword>
<evidence type="ECO:0000256" key="1">
    <source>
        <dbReference type="SAM" id="Phobius"/>
    </source>
</evidence>
<comment type="caution">
    <text evidence="2">The sequence shown here is derived from an EMBL/GenBank/DDBJ whole genome shotgun (WGS) entry which is preliminary data.</text>
</comment>
<keyword evidence="3" id="KW-1185">Reference proteome</keyword>
<evidence type="ECO:0000313" key="3">
    <source>
        <dbReference type="Proteomes" id="UP001050691"/>
    </source>
</evidence>
<dbReference type="Proteomes" id="UP001050691">
    <property type="component" value="Unassembled WGS sequence"/>
</dbReference>
<organism evidence="2 3">
    <name type="scientific">Clathrus columnatus</name>
    <dbReference type="NCBI Taxonomy" id="1419009"/>
    <lineage>
        <taxon>Eukaryota</taxon>
        <taxon>Fungi</taxon>
        <taxon>Dikarya</taxon>
        <taxon>Basidiomycota</taxon>
        <taxon>Agaricomycotina</taxon>
        <taxon>Agaricomycetes</taxon>
        <taxon>Phallomycetidae</taxon>
        <taxon>Phallales</taxon>
        <taxon>Clathraceae</taxon>
        <taxon>Clathrus</taxon>
    </lineage>
</organism>
<reference evidence="2" key="1">
    <citation type="submission" date="2021-10" db="EMBL/GenBank/DDBJ databases">
        <title>De novo Genome Assembly of Clathrus columnatus (Basidiomycota, Fungi) Using Illumina and Nanopore Sequence Data.</title>
        <authorList>
            <person name="Ogiso-Tanaka E."/>
            <person name="Itagaki H."/>
            <person name="Hosoya T."/>
            <person name="Hosaka K."/>
        </authorList>
    </citation>
    <scope>NUCLEOTIDE SEQUENCE</scope>
    <source>
        <strain evidence="2">MO-923</strain>
    </source>
</reference>
<dbReference type="AlphaFoldDB" id="A0AAV5AJY5"/>
<proteinExistence type="predicted"/>
<protein>
    <submittedName>
        <fullName evidence="2">Uncharacterized protein</fullName>
    </submittedName>
</protein>
<accession>A0AAV5AJY5</accession>
<evidence type="ECO:0000313" key="2">
    <source>
        <dbReference type="EMBL" id="GJJ13418.1"/>
    </source>
</evidence>
<sequence length="52" mass="5791">MGLRLLKKPGTEYPTNPMKNVVPFKTFLRLALIAFLPSVAIAIVITYFPSVL</sequence>
<dbReference type="EMBL" id="BPWL01000008">
    <property type="protein sequence ID" value="GJJ13418.1"/>
    <property type="molecule type" value="Genomic_DNA"/>
</dbReference>
<name>A0AAV5AJY5_9AGAM</name>
<feature type="transmembrane region" description="Helical" evidence="1">
    <location>
        <begin position="27"/>
        <end position="48"/>
    </location>
</feature>
<keyword evidence="1" id="KW-0812">Transmembrane</keyword>